<evidence type="ECO:0000256" key="1">
    <source>
        <dbReference type="SAM" id="MobiDB-lite"/>
    </source>
</evidence>
<feature type="compositionally biased region" description="Basic and acidic residues" evidence="1">
    <location>
        <begin position="66"/>
        <end position="85"/>
    </location>
</feature>
<name>A0A5K3FY40_MESCO</name>
<feature type="chain" id="PRO_5024422590" evidence="2">
    <location>
        <begin position="24"/>
        <end position="136"/>
    </location>
</feature>
<evidence type="ECO:0000256" key="2">
    <source>
        <dbReference type="SAM" id="SignalP"/>
    </source>
</evidence>
<sequence>MKSLLLCLRLALVILLAVNSATASMMHRHMLPPDDIRPKKQLSKENMMNDGFDGFDIADIDIMERLPGKRTEEDSRNRVKRRAPEENECGDGNEMNHIVGKSLHDATDDYGNSSDVEDEEAAYANTDDDDEVEEEE</sequence>
<dbReference type="AlphaFoldDB" id="A0A5K3FY40"/>
<reference evidence="3" key="1">
    <citation type="submission" date="2019-11" db="UniProtKB">
        <authorList>
            <consortium name="WormBaseParasite"/>
        </authorList>
    </citation>
    <scope>IDENTIFICATION</scope>
</reference>
<proteinExistence type="predicted"/>
<protein>
    <submittedName>
        <fullName evidence="3">Secreted phosphoprotein 1</fullName>
    </submittedName>
</protein>
<accession>A0A5K3FY40</accession>
<dbReference type="WBParaSite" id="MCU_011097-RA">
    <property type="protein sequence ID" value="MCU_011097-RA"/>
    <property type="gene ID" value="MCU_011097"/>
</dbReference>
<feature type="region of interest" description="Disordered" evidence="1">
    <location>
        <begin position="66"/>
        <end position="136"/>
    </location>
</feature>
<feature type="compositionally biased region" description="Acidic residues" evidence="1">
    <location>
        <begin position="115"/>
        <end position="136"/>
    </location>
</feature>
<keyword evidence="2" id="KW-0732">Signal</keyword>
<evidence type="ECO:0000313" key="3">
    <source>
        <dbReference type="WBParaSite" id="MCU_011097-RA"/>
    </source>
</evidence>
<organism evidence="3">
    <name type="scientific">Mesocestoides corti</name>
    <name type="common">Flatworm</name>
    <dbReference type="NCBI Taxonomy" id="53468"/>
    <lineage>
        <taxon>Eukaryota</taxon>
        <taxon>Metazoa</taxon>
        <taxon>Spiralia</taxon>
        <taxon>Lophotrochozoa</taxon>
        <taxon>Platyhelminthes</taxon>
        <taxon>Cestoda</taxon>
        <taxon>Eucestoda</taxon>
        <taxon>Cyclophyllidea</taxon>
        <taxon>Mesocestoididae</taxon>
        <taxon>Mesocestoides</taxon>
    </lineage>
</organism>
<feature type="signal peptide" evidence="2">
    <location>
        <begin position="1"/>
        <end position="23"/>
    </location>
</feature>